<dbReference type="PANTHER" id="PTHR42836:SF1">
    <property type="entry name" value="7-CARBOXY-7-DEAZAGUANINE SYNTHASE"/>
    <property type="match status" value="1"/>
</dbReference>
<comment type="caution">
    <text evidence="8">Lacks conserved residue(s) required for the propagation of feature annotation.</text>
</comment>
<evidence type="ECO:0000313" key="11">
    <source>
        <dbReference type="Proteomes" id="UP000182108"/>
    </source>
</evidence>
<feature type="binding site" evidence="8">
    <location>
        <position position="76"/>
    </location>
    <ligand>
        <name>S-adenosyl-L-methionine</name>
        <dbReference type="ChEBI" id="CHEBI:59789"/>
    </ligand>
</feature>
<keyword evidence="4 8" id="KW-0460">Magnesium</keyword>
<dbReference type="PIRSF" id="PIRSF000370">
    <property type="entry name" value="QueE"/>
    <property type="match status" value="1"/>
</dbReference>
<dbReference type="EC" id="4.3.99.3" evidence="8"/>
<dbReference type="CDD" id="cd01335">
    <property type="entry name" value="Radical_SAM"/>
    <property type="match status" value="1"/>
</dbReference>
<proteinExistence type="inferred from homology"/>
<keyword evidence="2 8" id="KW-0949">S-adenosyl-L-methionine</keyword>
<keyword evidence="6 8" id="KW-0411">Iron-sulfur</keyword>
<keyword evidence="7 8" id="KW-0456">Lyase</keyword>
<comment type="similarity">
    <text evidence="8">Belongs to the radical SAM superfamily. 7-carboxy-7-deazaguanine synthase family.</text>
</comment>
<comment type="cofactor">
    <cofactor evidence="8">
        <name>[4Fe-4S] cluster</name>
        <dbReference type="ChEBI" id="CHEBI:49883"/>
    </cofactor>
    <text evidence="8">Binds 1 [4Fe-4S] cluster. The cluster is coordinated with 3 cysteines and an exchangeable S-adenosyl-L-methionine.</text>
</comment>
<protein>
    <recommendedName>
        <fullName evidence="8">7-carboxy-7-deazaguanine synthase</fullName>
        <shortName evidence="8">CDG synthase</shortName>
        <ecNumber evidence="8">4.3.99.3</ecNumber>
    </recommendedName>
    <alternativeName>
        <fullName evidence="8">Queuosine biosynthesis protein QueE</fullName>
    </alternativeName>
</protein>
<dbReference type="NCBIfam" id="TIGR04349">
    <property type="entry name" value="rSAM_QueE_gams"/>
    <property type="match status" value="1"/>
</dbReference>
<comment type="subunit">
    <text evidence="8">Homodimer.</text>
</comment>
<accession>A0A0K6INI7</accession>
<feature type="binding site" evidence="8">
    <location>
        <position position="31"/>
    </location>
    <ligand>
        <name>substrate</name>
    </ligand>
</feature>
<dbReference type="InterPro" id="IPR024924">
    <property type="entry name" value="7-CO-7-deazaguanine_synth-like"/>
</dbReference>
<comment type="catalytic activity">
    <reaction evidence="8">
        <text>6-carboxy-5,6,7,8-tetrahydropterin + H(+) = 7-carboxy-7-carbaguanine + NH4(+)</text>
        <dbReference type="Rhea" id="RHEA:27974"/>
        <dbReference type="ChEBI" id="CHEBI:15378"/>
        <dbReference type="ChEBI" id="CHEBI:28938"/>
        <dbReference type="ChEBI" id="CHEBI:61032"/>
        <dbReference type="ChEBI" id="CHEBI:61036"/>
        <dbReference type="EC" id="4.3.99.3"/>
    </reaction>
</comment>
<dbReference type="EMBL" id="CYHH01000001">
    <property type="protein sequence ID" value="CUB04658.1"/>
    <property type="molecule type" value="Genomic_DNA"/>
</dbReference>
<evidence type="ECO:0000256" key="8">
    <source>
        <dbReference type="HAMAP-Rule" id="MF_00917"/>
    </source>
</evidence>
<dbReference type="PANTHER" id="PTHR42836">
    <property type="entry name" value="7-CARBOXY-7-DEAZAGUANINE SYNTHASE"/>
    <property type="match status" value="1"/>
</dbReference>
<dbReference type="OrthoDB" id="5291284at2"/>
<name>A0A0K6INI7_9PROT</name>
<dbReference type="RefSeq" id="WP_055422414.1">
    <property type="nucleotide sequence ID" value="NZ_CYHH01000001.1"/>
</dbReference>
<dbReference type="GO" id="GO:0008616">
    <property type="term" value="P:tRNA queuosine(34) biosynthetic process"/>
    <property type="evidence" value="ECO:0007669"/>
    <property type="project" value="UniProtKB-UniRule"/>
</dbReference>
<comment type="cofactor">
    <cofactor evidence="8">
        <name>Mg(2+)</name>
        <dbReference type="ChEBI" id="CHEBI:18420"/>
    </cofactor>
</comment>
<evidence type="ECO:0000259" key="9">
    <source>
        <dbReference type="PROSITE" id="PS51918"/>
    </source>
</evidence>
<dbReference type="AlphaFoldDB" id="A0A0K6INI7"/>
<dbReference type="GO" id="GO:0000287">
    <property type="term" value="F:magnesium ion binding"/>
    <property type="evidence" value="ECO:0007669"/>
    <property type="project" value="UniProtKB-UniRule"/>
</dbReference>
<keyword evidence="11" id="KW-1185">Reference proteome</keyword>
<evidence type="ECO:0000256" key="3">
    <source>
        <dbReference type="ARBA" id="ARBA00022723"/>
    </source>
</evidence>
<sequence>MKESKRLRVSEIFASLQGESTTVGVPTVFVRLTGCPLRCRWCDTAYAFSGGERLTIDEILARVSDLGLPEVCVTGGEPLAQAACRELLATLADAGHRVSLETSGALSIAGLDPRVRCVMDLKAPGSGEADKNLWDNLDHLRPHDEVKFVLAGRADYDWAKDVLERHGLARRATVLFSPVTGELAPSTLADWIVADRLPVRFQLQLHKILWGDARGK</sequence>
<reference evidence="11" key="1">
    <citation type="submission" date="2015-08" db="EMBL/GenBank/DDBJ databases">
        <authorList>
            <person name="Babu N.S."/>
            <person name="Beckwith C.J."/>
            <person name="Beseler K.G."/>
            <person name="Brison A."/>
            <person name="Carone J.V."/>
            <person name="Caskin T.P."/>
            <person name="Diamond M."/>
            <person name="Durham M.E."/>
            <person name="Foxe J.M."/>
            <person name="Go M."/>
            <person name="Henderson B.A."/>
            <person name="Jones I.B."/>
            <person name="McGettigan J.A."/>
            <person name="Micheletti S.J."/>
            <person name="Nasrallah M.E."/>
            <person name="Ortiz D."/>
            <person name="Piller C.R."/>
            <person name="Privatt S.R."/>
            <person name="Schneider S.L."/>
            <person name="Sharp S."/>
            <person name="Smith T.C."/>
            <person name="Stanton J.D."/>
            <person name="Ullery H.E."/>
            <person name="Wilson R.J."/>
            <person name="Serrano M.G."/>
            <person name="Buck G."/>
            <person name="Lee V."/>
            <person name="Wang Y."/>
            <person name="Carvalho R."/>
            <person name="Voegtly L."/>
            <person name="Shi R."/>
            <person name="Duckworth R."/>
            <person name="Johnson A."/>
            <person name="Loviza R."/>
            <person name="Walstead R."/>
            <person name="Shah Z."/>
            <person name="Kiflezghi M."/>
            <person name="Wade K."/>
            <person name="Ball S.L."/>
            <person name="Bradley K.W."/>
            <person name="Asai D.J."/>
            <person name="Bowman C.A."/>
            <person name="Russell D.A."/>
            <person name="Pope W.H."/>
            <person name="Jacobs-Sera D."/>
            <person name="Hendrix R.W."/>
            <person name="Hatfull G.F."/>
        </authorList>
    </citation>
    <scope>NUCLEOTIDE SEQUENCE [LARGE SCALE GENOMIC DNA]</scope>
    <source>
        <strain evidence="11">JCM 19170</strain>
    </source>
</reference>
<dbReference type="GO" id="GO:1904047">
    <property type="term" value="F:S-adenosyl-L-methionine binding"/>
    <property type="evidence" value="ECO:0007669"/>
    <property type="project" value="UniProtKB-UniRule"/>
</dbReference>
<dbReference type="GO" id="GO:0016840">
    <property type="term" value="F:carbon-nitrogen lyase activity"/>
    <property type="evidence" value="ECO:0007669"/>
    <property type="project" value="UniProtKB-UniRule"/>
</dbReference>
<gene>
    <name evidence="8" type="primary">queE</name>
    <name evidence="10" type="ORF">Ga0061068_1017</name>
</gene>
<evidence type="ECO:0000256" key="7">
    <source>
        <dbReference type="ARBA" id="ARBA00023239"/>
    </source>
</evidence>
<feature type="binding site" evidence="8">
    <location>
        <position position="44"/>
    </location>
    <ligand>
        <name>Mg(2+)</name>
        <dbReference type="ChEBI" id="CHEBI:18420"/>
    </ligand>
</feature>
<dbReference type="SFLD" id="SFLDS00029">
    <property type="entry name" value="Radical_SAM"/>
    <property type="match status" value="1"/>
</dbReference>
<dbReference type="InterPro" id="IPR013785">
    <property type="entry name" value="Aldolase_TIM"/>
</dbReference>
<keyword evidence="5 8" id="KW-0408">Iron</keyword>
<dbReference type="InterPro" id="IPR027621">
    <property type="entry name" value="rSAM_QueE_gams"/>
</dbReference>
<evidence type="ECO:0000256" key="4">
    <source>
        <dbReference type="ARBA" id="ARBA00022842"/>
    </source>
</evidence>
<feature type="binding site" evidence="8">
    <location>
        <position position="74"/>
    </location>
    <ligand>
        <name>substrate</name>
    </ligand>
</feature>
<dbReference type="Proteomes" id="UP000182108">
    <property type="component" value="Unassembled WGS sequence"/>
</dbReference>
<evidence type="ECO:0000313" key="10">
    <source>
        <dbReference type="EMBL" id="CUB04658.1"/>
    </source>
</evidence>
<feature type="binding site" evidence="8">
    <location>
        <position position="42"/>
    </location>
    <ligand>
        <name>[4Fe-4S] cluster</name>
        <dbReference type="ChEBI" id="CHEBI:49883"/>
        <note>4Fe-4S-S-AdoMet</note>
    </ligand>
</feature>
<feature type="binding site" evidence="8">
    <location>
        <begin position="41"/>
        <end position="43"/>
    </location>
    <ligand>
        <name>S-adenosyl-L-methionine</name>
        <dbReference type="ChEBI" id="CHEBI:59789"/>
    </ligand>
</feature>
<evidence type="ECO:0000256" key="6">
    <source>
        <dbReference type="ARBA" id="ARBA00023014"/>
    </source>
</evidence>
<evidence type="ECO:0000256" key="1">
    <source>
        <dbReference type="ARBA" id="ARBA00022485"/>
    </source>
</evidence>
<feature type="binding site" evidence="8">
    <location>
        <position position="35"/>
    </location>
    <ligand>
        <name>[4Fe-4S] cluster</name>
        <dbReference type="ChEBI" id="CHEBI:49883"/>
        <note>4Fe-4S-S-AdoMet</note>
    </ligand>
</feature>
<keyword evidence="1 8" id="KW-0004">4Fe-4S</keyword>
<feature type="domain" description="Radical SAM core" evidence="9">
    <location>
        <begin position="22"/>
        <end position="212"/>
    </location>
</feature>
<organism evidence="10 11">
    <name type="scientific">Tepidiphilus thermophilus</name>
    <dbReference type="NCBI Taxonomy" id="876478"/>
    <lineage>
        <taxon>Bacteria</taxon>
        <taxon>Pseudomonadati</taxon>
        <taxon>Pseudomonadota</taxon>
        <taxon>Hydrogenophilia</taxon>
        <taxon>Hydrogenophilales</taxon>
        <taxon>Hydrogenophilaceae</taxon>
        <taxon>Tepidiphilus</taxon>
    </lineage>
</organism>
<dbReference type="PROSITE" id="PS51918">
    <property type="entry name" value="RADICAL_SAM"/>
    <property type="match status" value="1"/>
</dbReference>
<dbReference type="Pfam" id="PF04055">
    <property type="entry name" value="Radical_SAM"/>
    <property type="match status" value="1"/>
</dbReference>
<keyword evidence="8" id="KW-0671">Queuosine biosynthesis</keyword>
<keyword evidence="3 8" id="KW-0479">Metal-binding</keyword>
<comment type="function">
    <text evidence="8">Catalyzes the complex heterocyclic radical-mediated conversion of 6-carboxy-5,6,7,8-tetrahydropterin (CPH4) to 7-carboxy-7-deazaguanine (CDG), a step common to the biosynthetic pathways of all 7-deazapurine-containing compounds.</text>
</comment>
<dbReference type="InterPro" id="IPR007197">
    <property type="entry name" value="rSAM"/>
</dbReference>
<dbReference type="UniPathway" id="UPA00391"/>
<evidence type="ECO:0000256" key="2">
    <source>
        <dbReference type="ARBA" id="ARBA00022691"/>
    </source>
</evidence>
<feature type="binding site" evidence="8">
    <location>
        <position position="39"/>
    </location>
    <ligand>
        <name>[4Fe-4S] cluster</name>
        <dbReference type="ChEBI" id="CHEBI:49883"/>
        <note>4Fe-4S-S-AdoMet</note>
    </ligand>
</feature>
<dbReference type="InterPro" id="IPR058240">
    <property type="entry name" value="rSAM_sf"/>
</dbReference>
<comment type="cofactor">
    <cofactor evidence="8">
        <name>S-adenosyl-L-methionine</name>
        <dbReference type="ChEBI" id="CHEBI:59789"/>
    </cofactor>
    <text evidence="8">Binds 1 S-adenosyl-L-methionine per subunit.</text>
</comment>
<comment type="pathway">
    <text evidence="8">Purine metabolism; 7-cyano-7-deazaguanine biosynthesis.</text>
</comment>
<dbReference type="HAMAP" id="MF_00917">
    <property type="entry name" value="QueE"/>
    <property type="match status" value="1"/>
</dbReference>
<dbReference type="GO" id="GO:0051539">
    <property type="term" value="F:4 iron, 4 sulfur cluster binding"/>
    <property type="evidence" value="ECO:0007669"/>
    <property type="project" value="UniProtKB-UniRule"/>
</dbReference>
<evidence type="ECO:0000256" key="5">
    <source>
        <dbReference type="ARBA" id="ARBA00023004"/>
    </source>
</evidence>
<dbReference type="SUPFAM" id="SSF102114">
    <property type="entry name" value="Radical SAM enzymes"/>
    <property type="match status" value="1"/>
</dbReference>
<dbReference type="Gene3D" id="3.20.20.70">
    <property type="entry name" value="Aldolase class I"/>
    <property type="match status" value="1"/>
</dbReference>
<feature type="binding site" evidence="8">
    <location>
        <begin position="16"/>
        <end position="18"/>
    </location>
    <ligand>
        <name>substrate</name>
    </ligand>
</feature>